<feature type="repeat" description="TPR" evidence="3">
    <location>
        <begin position="238"/>
        <end position="271"/>
    </location>
</feature>
<accession>A0A919BIF2</accession>
<feature type="repeat" description="TPR" evidence="3">
    <location>
        <begin position="204"/>
        <end position="237"/>
    </location>
</feature>
<dbReference type="InterPro" id="IPR052346">
    <property type="entry name" value="O-mannosyl-transferase_TMTC"/>
</dbReference>
<feature type="signal peptide" evidence="4">
    <location>
        <begin position="1"/>
        <end position="25"/>
    </location>
</feature>
<dbReference type="PANTHER" id="PTHR44227:SF3">
    <property type="entry name" value="PROTEIN O-MANNOSYL-TRANSFERASE TMTC4"/>
    <property type="match status" value="1"/>
</dbReference>
<dbReference type="InterPro" id="IPR011990">
    <property type="entry name" value="TPR-like_helical_dom_sf"/>
</dbReference>
<protein>
    <recommendedName>
        <fullName evidence="7">Tetratricopeptide repeat protein</fullName>
    </recommendedName>
</protein>
<keyword evidence="4" id="KW-0732">Signal</keyword>
<feature type="chain" id="PRO_5038138156" description="Tetratricopeptide repeat protein" evidence="4">
    <location>
        <begin position="26"/>
        <end position="390"/>
    </location>
</feature>
<dbReference type="GO" id="GO:0035269">
    <property type="term" value="P:protein O-linked glycosylation via mannose"/>
    <property type="evidence" value="ECO:0007669"/>
    <property type="project" value="TreeGrafter"/>
</dbReference>
<evidence type="ECO:0008006" key="7">
    <source>
        <dbReference type="Google" id="ProtNLM"/>
    </source>
</evidence>
<keyword evidence="1" id="KW-0677">Repeat</keyword>
<comment type="caution">
    <text evidence="5">The sequence shown here is derived from an EMBL/GenBank/DDBJ whole genome shotgun (WGS) entry which is preliminary data.</text>
</comment>
<evidence type="ECO:0000313" key="5">
    <source>
        <dbReference type="EMBL" id="GHF92383.1"/>
    </source>
</evidence>
<dbReference type="SMART" id="SM00028">
    <property type="entry name" value="TPR"/>
    <property type="match status" value="4"/>
</dbReference>
<dbReference type="SUPFAM" id="SSF48452">
    <property type="entry name" value="TPR-like"/>
    <property type="match status" value="1"/>
</dbReference>
<dbReference type="GO" id="GO:0030968">
    <property type="term" value="P:endoplasmic reticulum unfolded protein response"/>
    <property type="evidence" value="ECO:0007669"/>
    <property type="project" value="TreeGrafter"/>
</dbReference>
<dbReference type="PROSITE" id="PS50005">
    <property type="entry name" value="TPR"/>
    <property type="match status" value="3"/>
</dbReference>
<dbReference type="Pfam" id="PF13432">
    <property type="entry name" value="TPR_16"/>
    <property type="match status" value="1"/>
</dbReference>
<proteinExistence type="predicted"/>
<evidence type="ECO:0000256" key="1">
    <source>
        <dbReference type="ARBA" id="ARBA00022737"/>
    </source>
</evidence>
<reference evidence="5" key="1">
    <citation type="journal article" date="2014" name="Int. J. Syst. Evol. Microbiol.">
        <title>Complete genome sequence of Corynebacterium casei LMG S-19264T (=DSM 44701T), isolated from a smear-ripened cheese.</title>
        <authorList>
            <consortium name="US DOE Joint Genome Institute (JGI-PGF)"/>
            <person name="Walter F."/>
            <person name="Albersmeier A."/>
            <person name="Kalinowski J."/>
            <person name="Ruckert C."/>
        </authorList>
    </citation>
    <scope>NUCLEOTIDE SEQUENCE</scope>
    <source>
        <strain evidence="5">KCTC 42731</strain>
    </source>
</reference>
<dbReference type="EMBL" id="BNCK01000004">
    <property type="protein sequence ID" value="GHF92383.1"/>
    <property type="molecule type" value="Genomic_DNA"/>
</dbReference>
<gene>
    <name evidence="5" type="ORF">GCM10017161_20610</name>
</gene>
<evidence type="ECO:0000256" key="4">
    <source>
        <dbReference type="SAM" id="SignalP"/>
    </source>
</evidence>
<sequence length="390" mass="44517">MKIAISLLVVSLTISLIGCSSNGKAKSTVTNYETLFVDSAFPKHQTYIIETEDEVFALDEEMKEFVQTKLRNIQEPNRRINKLVKYLFSRDYIDLSYHSNANLTASQAFHSKSANCLSLTIMAYSLAQYAEMDVEFKHVDVPEYWMRNGNYNTLAGHVNIQVKVKKAPNTPILFLTQARIIDFDPSINAQNFDSFDIDKAAILAMFYNNKGANAMVNGQYDLAYAYFKAAVKINPSFSSAWGNLGILYKFNNMLNQAKGVYNYALFLDEENYTVFRNLAITLAALGDIGEAKNIMTSIHQKRLKNPYYLVMLGNEAFYESKFENAVSYYRRALKMEPRLHESYFGLTKAYYALGDVHRAEQSIEKAVRLIGQGPSNQEYTAKLNFIRQRH</sequence>
<keyword evidence="2 3" id="KW-0802">TPR repeat</keyword>
<evidence type="ECO:0000313" key="6">
    <source>
        <dbReference type="Proteomes" id="UP000623842"/>
    </source>
</evidence>
<reference evidence="5" key="2">
    <citation type="submission" date="2020-09" db="EMBL/GenBank/DDBJ databases">
        <authorList>
            <person name="Sun Q."/>
            <person name="Kim S."/>
        </authorList>
    </citation>
    <scope>NUCLEOTIDE SEQUENCE</scope>
    <source>
        <strain evidence="5">KCTC 42731</strain>
    </source>
</reference>
<dbReference type="PANTHER" id="PTHR44227">
    <property type="match status" value="1"/>
</dbReference>
<dbReference type="GO" id="GO:0000030">
    <property type="term" value="F:mannosyltransferase activity"/>
    <property type="evidence" value="ECO:0007669"/>
    <property type="project" value="TreeGrafter"/>
</dbReference>
<evidence type="ECO:0000256" key="3">
    <source>
        <dbReference type="PROSITE-ProRule" id="PRU00339"/>
    </source>
</evidence>
<evidence type="ECO:0000256" key="2">
    <source>
        <dbReference type="ARBA" id="ARBA00022803"/>
    </source>
</evidence>
<feature type="repeat" description="TPR" evidence="3">
    <location>
        <begin position="306"/>
        <end position="339"/>
    </location>
</feature>
<dbReference type="AlphaFoldDB" id="A0A919BIF2"/>
<keyword evidence="6" id="KW-1185">Reference proteome</keyword>
<dbReference type="InterPro" id="IPR019734">
    <property type="entry name" value="TPR_rpt"/>
</dbReference>
<dbReference type="Gene3D" id="1.25.40.10">
    <property type="entry name" value="Tetratricopeptide repeat domain"/>
    <property type="match status" value="2"/>
</dbReference>
<name>A0A919BIF2_9GAMM</name>
<dbReference type="Pfam" id="PF13181">
    <property type="entry name" value="TPR_8"/>
    <property type="match status" value="1"/>
</dbReference>
<dbReference type="RefSeq" id="WP_189770039.1">
    <property type="nucleotide sequence ID" value="NZ_BNCK01000004.1"/>
</dbReference>
<dbReference type="Proteomes" id="UP000623842">
    <property type="component" value="Unassembled WGS sequence"/>
</dbReference>
<organism evidence="5 6">
    <name type="scientific">Thalassotalea marina</name>
    <dbReference type="NCBI Taxonomy" id="1673741"/>
    <lineage>
        <taxon>Bacteria</taxon>
        <taxon>Pseudomonadati</taxon>
        <taxon>Pseudomonadota</taxon>
        <taxon>Gammaproteobacteria</taxon>
        <taxon>Alteromonadales</taxon>
        <taxon>Colwelliaceae</taxon>
        <taxon>Thalassotalea</taxon>
    </lineage>
</organism>
<dbReference type="PROSITE" id="PS51257">
    <property type="entry name" value="PROKAR_LIPOPROTEIN"/>
    <property type="match status" value="1"/>
</dbReference>